<dbReference type="EMBL" id="LR877145">
    <property type="protein sequence ID" value="CAD2213074.1"/>
    <property type="molecule type" value="Genomic_DNA"/>
</dbReference>
<protein>
    <recommendedName>
        <fullName evidence="4">START domain containing protein</fullName>
    </recommendedName>
</protein>
<sequence>METPSVPKTVNENGTYLVDEQLAVIKPIVRLLKEKRYSAPRVQKDCQVSDIDVSYLPQKVYRIERRYKCSLDAFQVIASDEKVSKEVDSMLVDFTVLDNSNNIQTVYTSYKQPAPFVSPRDFVVRTSQAMLSREEQENLQLNPTHERLFITASTHGDNALHPPTRDKVRGCVNAFGYAAYENADNSITVVNFMCVDPAGSIPAFAVAAGVSDQAAKLNALLERSSKLKIEKPVVAAPVASEPATPEPVAREAEQPSAPAAKTVNQNGTYLVDEQLAVIKPIVRLLKEKHYSAPRVQKDCQVSDIDVSYLPQKVYRIERRYKCSLDAFQVIASDEKVSKEVDSMLVDFTVLDNSNNIQTVYTSYKQPAPFVSPRDFVVRTSQAMLSREEQENLQLNPTHERLFITASTHGDNALHPPTRDKVRGCVNAFGYAAYENADNSITVVNFMCVDPAGSIPAFAVAAGVSDQAAKLNALLERSSKLKIEKPVVAAPVASEPATPEPVAREAEQPSAPAAKAVNENGTYLVDEQLAVIKPIVRLLKEKHYSAPRVQKDCQVSDIDVSYLPQKVYRIERRYKCSLDAFQVIASDEKVSKEVDSMLVDFTVLDNSNNIQTVYTSYKQPAPFVSPRDFVVRTSQAMLSREEQENLQLNPTHERLFITASTHGDNALHPPTRDKVRGCVNAFGYAAYENADNSITVVNFMCVDPAGSIPAFAVAAGVSDQAAKLNALLERSSKLKIEKPVVAAPVASEPATPEPVAREAEQPSAPAAKAVNENGTYLVDEQLAVIKPIVRLLKEKHYSAPRVQKDCQVSDIDVSYLPQKVYRIERRYKCSLDAFQVIASDEKVSKEVDSMLVDFTVLDNSNNIQTVYTSYKQPAPFVSPRDFVVRTSQAMLSREEQENLQLNPTHERLFITASTHGDNALHPPTRDKVRGCVNAFGYAAYENADNSITVVNFMCVDPAGSIPAFAVAAGVSDQAAKLNALLERSSKLKIEKPVVAAPVASEPATPEPVAREAEQPSAPAAKAVNENGTYLVDEQLAVIKPIVRLLKEKHYSAPRVQKDCQVSDIDVSYLPQKVYRIERRYKCSLDAFQVIASDEKVSKEVDSMLVDFTVLDNSNNIQTVYTSYKQPAPFVSPRDFVVRTSQAMLSREEQENLQLNPTHERLFITASTHGDNALHPPTRDKVRGCVNAFGYAAYENADNSITVVNFMCVDPAGSIPAFAVAAGVSDQAAKLNALLERSSKLKIEKPVVAAPVASEPATPEPVAREAEQPSAPAAKAVNENGTYLVDEQLAVIKPIVRLLKEKHYSAPRVQKDCQVSDIDVSYLPQKVYRIERRYKCSLDAFQVIASDEKVSKEVDSMLVDFTVLDNSNNIQTVYTSYKQPAPFVSPRDFVVRTSQAMLSREEQENLQLNPTHERLFITASTHGDNALHPPTRDKVRGCVNAFGYAAYENADNSITVVNFMCVDPAGSIPAFAVAAGVSDQAAKLNALLERSSKLKIEKPVVAAPVASEPATPEPVAREAEQPSAPAAKAVNENGTYLVDEQLAVIKPIVRLLKEKHYSAPRVQKDCQVSDIDVSYLPQKVYRIERRYKCSLDAFQVIASDEKVSKEVDSMLVDFTVLDNSNNIQTVYTSYKQPAPFVSPRDFVVRTSQAMLSREEQENLQLNPTHERLFITASTHGDNALHPPTRDKVRGCVNAFGYAAYENADNSITVVNFMCVDPAGSIPAFAVAAGVSDQAAKLNALLERSSKLKIEKPVVAAPVASEPATPEPVAREAEQPSAPAAKAVNENGTYLVDEQLAVIKPIVRLLKGEAL</sequence>
<dbReference type="PANTHER" id="PTHR19308:SF51">
    <property type="entry name" value="START DOMAIN-CONTAINING PROTEIN"/>
    <property type="match status" value="1"/>
</dbReference>
<evidence type="ECO:0000313" key="3">
    <source>
        <dbReference type="Proteomes" id="UP000515908"/>
    </source>
</evidence>
<accession>A0A7G2C185</accession>
<feature type="region of interest" description="Disordered" evidence="1">
    <location>
        <begin position="999"/>
        <end position="1018"/>
    </location>
</feature>
<dbReference type="Gene3D" id="3.30.530.20">
    <property type="match status" value="7"/>
</dbReference>
<keyword evidence="3" id="KW-1185">Reference proteome</keyword>
<dbReference type="PANTHER" id="PTHR19308">
    <property type="entry name" value="PHOSPHATIDYLCHOLINE TRANSFER PROTEIN"/>
    <property type="match status" value="1"/>
</dbReference>
<dbReference type="CDD" id="cd00177">
    <property type="entry name" value="START"/>
    <property type="match status" value="7"/>
</dbReference>
<reference evidence="2 3" key="1">
    <citation type="submission" date="2020-08" db="EMBL/GenBank/DDBJ databases">
        <authorList>
            <person name="Newling K."/>
            <person name="Davey J."/>
            <person name="Forrester S."/>
        </authorList>
    </citation>
    <scope>NUCLEOTIDE SEQUENCE [LARGE SCALE GENOMIC DNA]</scope>
    <source>
        <strain evidence="3">Crithidia deanei Carvalho (ATCC PRA-265)</strain>
    </source>
</reference>
<feature type="region of interest" description="Disordered" evidence="1">
    <location>
        <begin position="1505"/>
        <end position="1524"/>
    </location>
</feature>
<evidence type="ECO:0000313" key="2">
    <source>
        <dbReference type="EMBL" id="CAD2213074.1"/>
    </source>
</evidence>
<dbReference type="VEuPathDB" id="TriTrypDB:ADEAN_000051000"/>
<proteinExistence type="predicted"/>
<dbReference type="Proteomes" id="UP000515908">
    <property type="component" value="Chromosome 01"/>
</dbReference>
<feature type="region of interest" description="Disordered" evidence="1">
    <location>
        <begin position="1252"/>
        <end position="1271"/>
    </location>
</feature>
<feature type="region of interest" description="Disordered" evidence="1">
    <location>
        <begin position="493"/>
        <end position="512"/>
    </location>
</feature>
<evidence type="ECO:0008006" key="4">
    <source>
        <dbReference type="Google" id="ProtNLM"/>
    </source>
</evidence>
<evidence type="ECO:0000256" key="1">
    <source>
        <dbReference type="SAM" id="MobiDB-lite"/>
    </source>
</evidence>
<feature type="region of interest" description="Disordered" evidence="1">
    <location>
        <begin position="1756"/>
        <end position="1777"/>
    </location>
</feature>
<organism evidence="2 3">
    <name type="scientific">Angomonas deanei</name>
    <dbReference type="NCBI Taxonomy" id="59799"/>
    <lineage>
        <taxon>Eukaryota</taxon>
        <taxon>Discoba</taxon>
        <taxon>Euglenozoa</taxon>
        <taxon>Kinetoplastea</taxon>
        <taxon>Metakinetoplastina</taxon>
        <taxon>Trypanosomatida</taxon>
        <taxon>Trypanosomatidae</taxon>
        <taxon>Strigomonadinae</taxon>
        <taxon>Angomonas</taxon>
    </lineage>
</organism>
<gene>
    <name evidence="2" type="ORF">ADEAN_000051000</name>
</gene>
<dbReference type="SUPFAM" id="SSF55961">
    <property type="entry name" value="Bet v1-like"/>
    <property type="match status" value="7"/>
</dbReference>
<feature type="compositionally biased region" description="Low complexity" evidence="1">
    <location>
        <begin position="1756"/>
        <end position="1765"/>
    </location>
</feature>
<name>A0A7G2C185_9TRYP</name>
<dbReference type="InterPro" id="IPR023393">
    <property type="entry name" value="START-like_dom_sf"/>
</dbReference>
<dbReference type="InterPro" id="IPR051213">
    <property type="entry name" value="START_lipid_transfer"/>
</dbReference>
<feature type="region of interest" description="Disordered" evidence="1">
    <location>
        <begin position="746"/>
        <end position="765"/>
    </location>
</feature>